<dbReference type="Gene3D" id="3.30.1370.120">
    <property type="match status" value="1"/>
</dbReference>
<dbReference type="Proteomes" id="UP000325291">
    <property type="component" value="Unassembled WGS sequence"/>
</dbReference>
<evidence type="ECO:0000313" key="5">
    <source>
        <dbReference type="EMBL" id="KAA0909300.1"/>
    </source>
</evidence>
<comment type="caution">
    <text evidence="5">The sequence shown here is derived from an EMBL/GenBank/DDBJ whole genome shotgun (WGS) entry which is preliminary data.</text>
</comment>
<evidence type="ECO:0000256" key="1">
    <source>
        <dbReference type="ARBA" id="ARBA00004370"/>
    </source>
</evidence>
<dbReference type="InterPro" id="IPR050810">
    <property type="entry name" value="Bact_Secretion_Sys_Channel"/>
</dbReference>
<dbReference type="GO" id="GO:0015627">
    <property type="term" value="C:type II protein secretion system complex"/>
    <property type="evidence" value="ECO:0007669"/>
    <property type="project" value="TreeGrafter"/>
</dbReference>
<keyword evidence="3" id="KW-0472">Membrane</keyword>
<dbReference type="RefSeq" id="WP_281287068.1">
    <property type="nucleotide sequence ID" value="NZ_VINQ01000124.1"/>
</dbReference>
<evidence type="ECO:0000259" key="4">
    <source>
        <dbReference type="Pfam" id="PF03958"/>
    </source>
</evidence>
<dbReference type="InterPro" id="IPR038591">
    <property type="entry name" value="NolW-like_sf"/>
</dbReference>
<dbReference type="GO" id="GO:0016020">
    <property type="term" value="C:membrane"/>
    <property type="evidence" value="ECO:0007669"/>
    <property type="project" value="UniProtKB-SubCell"/>
</dbReference>
<keyword evidence="6" id="KW-1185">Reference proteome</keyword>
<reference evidence="5 6" key="1">
    <citation type="submission" date="2019-07" db="EMBL/GenBank/DDBJ databases">
        <title>Aquicoccus porphyridii gen. nov., sp. nov., isolated from a small marine red alga, Porphyridium marinum.</title>
        <authorList>
            <person name="Liu L."/>
        </authorList>
    </citation>
    <scope>NUCLEOTIDE SEQUENCE [LARGE SCALE GENOMIC DNA]</scope>
    <source>
        <strain evidence="5 6">L1 8-17</strain>
    </source>
</reference>
<protein>
    <submittedName>
        <fullName evidence="5">Type II secretion system protein GspD</fullName>
    </submittedName>
</protein>
<dbReference type="Pfam" id="PF03958">
    <property type="entry name" value="Secretin_N"/>
    <property type="match status" value="1"/>
</dbReference>
<evidence type="ECO:0000256" key="3">
    <source>
        <dbReference type="ARBA" id="ARBA00023136"/>
    </source>
</evidence>
<feature type="non-terminal residue" evidence="5">
    <location>
        <position position="152"/>
    </location>
</feature>
<feature type="non-terminal residue" evidence="5">
    <location>
        <position position="1"/>
    </location>
</feature>
<comment type="subcellular location">
    <subcellularLocation>
        <location evidence="1">Membrane</location>
    </subcellularLocation>
</comment>
<keyword evidence="2" id="KW-0732">Signal</keyword>
<proteinExistence type="predicted"/>
<feature type="domain" description="NolW-like" evidence="4">
    <location>
        <begin position="1"/>
        <end position="75"/>
    </location>
</feature>
<name>A0A5A9YWP6_9RHOB</name>
<dbReference type="PANTHER" id="PTHR30332:SF24">
    <property type="entry name" value="SECRETIN GSPD-RELATED"/>
    <property type="match status" value="1"/>
</dbReference>
<dbReference type="GO" id="GO:0009306">
    <property type="term" value="P:protein secretion"/>
    <property type="evidence" value="ECO:0007669"/>
    <property type="project" value="TreeGrafter"/>
</dbReference>
<dbReference type="InterPro" id="IPR005644">
    <property type="entry name" value="NolW-like"/>
</dbReference>
<accession>A0A5A9YWP6</accession>
<dbReference type="PANTHER" id="PTHR30332">
    <property type="entry name" value="PROBABLE GENERAL SECRETION PATHWAY PROTEIN D"/>
    <property type="match status" value="1"/>
</dbReference>
<dbReference type="EMBL" id="VINQ01000124">
    <property type="protein sequence ID" value="KAA0909300.1"/>
    <property type="molecule type" value="Genomic_DNA"/>
</dbReference>
<evidence type="ECO:0000313" key="6">
    <source>
        <dbReference type="Proteomes" id="UP000325291"/>
    </source>
</evidence>
<organism evidence="5 6">
    <name type="scientific">Aquicoccus porphyridii</name>
    <dbReference type="NCBI Taxonomy" id="1852029"/>
    <lineage>
        <taxon>Bacteria</taxon>
        <taxon>Pseudomonadati</taxon>
        <taxon>Pseudomonadota</taxon>
        <taxon>Alphaproteobacteria</taxon>
        <taxon>Rhodobacterales</taxon>
        <taxon>Paracoccaceae</taxon>
        <taxon>Aquicoccus</taxon>
    </lineage>
</organism>
<dbReference type="AlphaFoldDB" id="A0A5A9YWP6"/>
<gene>
    <name evidence="5" type="ORF">FLO80_22060</name>
</gene>
<sequence>VIRLRHGDAKTLAATLGEIGESLHGERGQDGRGSGKRGLLVRADESLNALVILADPEDVGLLEDIVRQLDVPRAQLLVEAAIVELSGEIGDALGVQWALRSGHVAGGAGFADSGLSIGTLLGALQAGKPPAELPDGAIVGLGSRDFGALVTA</sequence>
<evidence type="ECO:0000256" key="2">
    <source>
        <dbReference type="ARBA" id="ARBA00022729"/>
    </source>
</evidence>